<dbReference type="Gene3D" id="3.40.50.10750">
    <property type="entry name" value="Isocitrate/Isopropylmalate dehydrogenase-like"/>
    <property type="match status" value="1"/>
</dbReference>
<accession>A0AAJ5QW60</accession>
<comment type="subcellular location">
    <subcellularLocation>
        <location evidence="1">Cytoplasm</location>
    </subcellularLocation>
</comment>
<keyword evidence="9 14" id="KW-0808">Transferase</keyword>
<comment type="subunit">
    <text evidence="5">Homohexamer.</text>
</comment>
<dbReference type="Pfam" id="PF13500">
    <property type="entry name" value="AAA_26"/>
    <property type="match status" value="1"/>
</dbReference>
<dbReference type="GO" id="GO:0005737">
    <property type="term" value="C:cytoplasm"/>
    <property type="evidence" value="ECO:0007669"/>
    <property type="project" value="UniProtKB-SubCell"/>
</dbReference>
<dbReference type="Pfam" id="PF01515">
    <property type="entry name" value="PTA_PTB"/>
    <property type="match status" value="1"/>
</dbReference>
<organism evidence="14 15">
    <name type="scientific">Klebsiella electrica</name>
    <dbReference type="NCBI Taxonomy" id="1259973"/>
    <lineage>
        <taxon>Bacteria</taxon>
        <taxon>Pseudomonadati</taxon>
        <taxon>Pseudomonadota</taxon>
        <taxon>Gammaproteobacteria</taxon>
        <taxon>Enterobacterales</taxon>
        <taxon>Enterobacteriaceae</taxon>
        <taxon>Klebsiella/Raoultella group</taxon>
        <taxon>Klebsiella</taxon>
    </lineage>
</organism>
<dbReference type="EMBL" id="CP112887">
    <property type="protein sequence ID" value="WBW62986.1"/>
    <property type="molecule type" value="Genomic_DNA"/>
</dbReference>
<dbReference type="NCBIfam" id="TIGR00651">
    <property type="entry name" value="pta"/>
    <property type="match status" value="1"/>
</dbReference>
<evidence type="ECO:0000313" key="15">
    <source>
        <dbReference type="Proteomes" id="UP001210130"/>
    </source>
</evidence>
<gene>
    <name evidence="14" type="primary">pta</name>
    <name evidence="14" type="ORF">OR613_08795</name>
</gene>
<dbReference type="InterPro" id="IPR042113">
    <property type="entry name" value="P_AcTrfase_dom1"/>
</dbReference>
<dbReference type="PIRSF" id="PIRSF006107">
    <property type="entry name" value="PhpActrans_proteobac"/>
    <property type="match status" value="1"/>
</dbReference>
<evidence type="ECO:0000256" key="3">
    <source>
        <dbReference type="ARBA" id="ARBA00008756"/>
    </source>
</evidence>
<evidence type="ECO:0000256" key="6">
    <source>
        <dbReference type="ARBA" id="ARBA00012707"/>
    </source>
</evidence>
<feature type="domain" description="DRTGG" evidence="13">
    <location>
        <begin position="232"/>
        <end position="343"/>
    </location>
</feature>
<dbReference type="InterPro" id="IPR004614">
    <property type="entry name" value="P_AcTrfase"/>
</dbReference>
<dbReference type="EC" id="2.3.1.8" evidence="6"/>
<dbReference type="InterPro" id="IPR027417">
    <property type="entry name" value="P-loop_NTPase"/>
</dbReference>
<evidence type="ECO:0000256" key="5">
    <source>
        <dbReference type="ARBA" id="ARBA00011643"/>
    </source>
</evidence>
<evidence type="ECO:0000256" key="11">
    <source>
        <dbReference type="ARBA" id="ARBA00031108"/>
    </source>
</evidence>
<evidence type="ECO:0000256" key="8">
    <source>
        <dbReference type="ARBA" id="ARBA00022490"/>
    </source>
</evidence>
<dbReference type="InterPro" id="IPR016475">
    <property type="entry name" value="P-Actrans_bac"/>
</dbReference>
<evidence type="ECO:0000313" key="14">
    <source>
        <dbReference type="EMBL" id="WBW62986.1"/>
    </source>
</evidence>
<name>A0AAJ5QW60_9ENTR</name>
<dbReference type="InterPro" id="IPR042112">
    <property type="entry name" value="P_AcTrfase_dom2"/>
</dbReference>
<dbReference type="PANTHER" id="PTHR43356:SF3">
    <property type="entry name" value="PHOSPHATE ACETYLTRANSFERASE"/>
    <property type="match status" value="1"/>
</dbReference>
<dbReference type="NCBIfam" id="NF004167">
    <property type="entry name" value="PRK05632.1"/>
    <property type="match status" value="1"/>
</dbReference>
<dbReference type="InterPro" id="IPR028979">
    <property type="entry name" value="Ser_kin/Pase_Hpr-like_N_sf"/>
</dbReference>
<comment type="pathway">
    <text evidence="2">Metabolic intermediate biosynthesis; acetyl-CoA biosynthesis; acetyl-CoA from acetate: step 2/2.</text>
</comment>
<keyword evidence="15" id="KW-1185">Reference proteome</keyword>
<dbReference type="Gene3D" id="3.40.50.10950">
    <property type="match status" value="1"/>
</dbReference>
<dbReference type="InterPro" id="IPR002505">
    <property type="entry name" value="PTA_PTB"/>
</dbReference>
<dbReference type="InterPro" id="IPR010766">
    <property type="entry name" value="DRTGG"/>
</dbReference>
<keyword evidence="10 14" id="KW-0012">Acyltransferase</keyword>
<dbReference type="InterPro" id="IPR050500">
    <property type="entry name" value="Phos_Acetyltrans/Butyryltrans"/>
</dbReference>
<dbReference type="FunFam" id="3.40.50.10750:FF:000001">
    <property type="entry name" value="Phosphate acetyltransferase"/>
    <property type="match status" value="1"/>
</dbReference>
<evidence type="ECO:0000256" key="9">
    <source>
        <dbReference type="ARBA" id="ARBA00022679"/>
    </source>
</evidence>
<dbReference type="AlphaFoldDB" id="A0AAJ5QW60"/>
<proteinExistence type="inferred from homology"/>
<dbReference type="SUPFAM" id="SSF52540">
    <property type="entry name" value="P-loop containing nucleoside triphosphate hydrolases"/>
    <property type="match status" value="1"/>
</dbReference>
<evidence type="ECO:0000259" key="13">
    <source>
        <dbReference type="Pfam" id="PF07085"/>
    </source>
</evidence>
<dbReference type="GO" id="GO:0008959">
    <property type="term" value="F:phosphate acetyltransferase activity"/>
    <property type="evidence" value="ECO:0007669"/>
    <property type="project" value="UniProtKB-EC"/>
</dbReference>
<evidence type="ECO:0000259" key="12">
    <source>
        <dbReference type="Pfam" id="PF01515"/>
    </source>
</evidence>
<dbReference type="NCBIfam" id="NF007233">
    <property type="entry name" value="PRK09653.1"/>
    <property type="match status" value="1"/>
</dbReference>
<protein>
    <recommendedName>
        <fullName evidence="7">Phosphate acetyltransferase</fullName>
        <ecNumber evidence="6">2.3.1.8</ecNumber>
    </recommendedName>
    <alternativeName>
        <fullName evidence="11">Phosphotransacetylase</fullName>
    </alternativeName>
</protein>
<dbReference type="Pfam" id="PF07085">
    <property type="entry name" value="DRTGG"/>
    <property type="match status" value="1"/>
</dbReference>
<dbReference type="Proteomes" id="UP001210130">
    <property type="component" value="Chromosome"/>
</dbReference>
<evidence type="ECO:0000256" key="10">
    <source>
        <dbReference type="ARBA" id="ARBA00023315"/>
    </source>
</evidence>
<dbReference type="CDD" id="cd03109">
    <property type="entry name" value="DTBS"/>
    <property type="match status" value="1"/>
</dbReference>
<feature type="domain" description="Phosphate acetyl/butaryl transferase" evidence="12">
    <location>
        <begin position="390"/>
        <end position="705"/>
    </location>
</feature>
<dbReference type="Gene3D" id="3.40.50.300">
    <property type="entry name" value="P-loop containing nucleotide triphosphate hydrolases"/>
    <property type="match status" value="1"/>
</dbReference>
<dbReference type="SUPFAM" id="SSF53659">
    <property type="entry name" value="Isocitrate/Isopropylmalate dehydrogenase-like"/>
    <property type="match status" value="1"/>
</dbReference>
<dbReference type="Gene3D" id="3.40.1390.20">
    <property type="entry name" value="HprK N-terminal domain-like"/>
    <property type="match status" value="1"/>
</dbReference>
<dbReference type="PANTHER" id="PTHR43356">
    <property type="entry name" value="PHOSPHATE ACETYLTRANSFERASE"/>
    <property type="match status" value="1"/>
</dbReference>
<sequence length="730" mass="79291">MPKIIILIPIDQEAGLTSVSLGLLRAIEQQRMTCAYFRPVAQETRDVIPGNMASMLVGLNSSAHVIASFSVAHLNHALRSEQLNLFLEEVIYRIENHAEAQTADIILVEGIYPADHFPGAYQINEALAKTSGADVILVASQGGERIIDIKTRVEWACAAMRGLKSQISGIIINRYIVPDDEEGGSGPLQATTLRYPVNTRHDHVMQVLRDCALPIIGCIPACKELTLLRAVDVARGLDASIINPGDMMTRRIRETVFCGHTLSHVIDYYRPGTLLVTAADRLDIIASVSLAAMAGIEFGALLLLGETHLSVNMESLCRKAMKSGLPVLGIKKESWQVSQKLAEIGMGLPVDDSVRIRNTSHYIAGYIDCDWLVRLKHTPDRRLPLTPSLFRYRIAEMARQTVQRIILPEGEEIRTIQAATICAERGLATCILLGKPERVRRIAEQSRCKISKSIIIIDPDSIREKYLDRLVALRAGKGMDEVKAREKLMDPNYLGTMMLENGDADGLVSGAGHTTAMTLTPPLQIIKTAPGVSGVSSVFFMLLPDRVLVYGDCAVNPCPDAQQLADIAIQSAQTARIFGIEPRVAMISWSTGESGQGSSVDKVREATRIARRKSPGLVIDGPLQYDAAVVRSVAMAKAPCSPVAGNATVLIFPDLNTGNTAYKAVQRSADVVAMGPVLQGMRKPVNDLSRGALVDDIVYTIALTAIQAQQVDKVARETTLTVSGECIQSL</sequence>
<dbReference type="RefSeq" id="WP_131048046.1">
    <property type="nucleotide sequence ID" value="NZ_CP112887.1"/>
</dbReference>
<comment type="similarity">
    <text evidence="3">In the C-terminal section; belongs to the phosphate acetyltransferase and butyryltransferase family.</text>
</comment>
<evidence type="ECO:0000256" key="7">
    <source>
        <dbReference type="ARBA" id="ARBA00021528"/>
    </source>
</evidence>
<comment type="similarity">
    <text evidence="4">In the N-terminal section; belongs to the CobB/CobQ family.</text>
</comment>
<keyword evidence="8" id="KW-0963">Cytoplasm</keyword>
<reference evidence="14 15" key="1">
    <citation type="journal article" date="2023" name="Microbiol. Resour. Announc.">
        <title>Complete Genome Sequence of the First Colistin-Resistant Raoultella electrica Strain.</title>
        <authorList>
            <person name="Aldeia C."/>
            <person name="Campos-Madueno E.I."/>
            <person name="Sendi P."/>
            <person name="Endimiani A."/>
        </authorList>
    </citation>
    <scope>NUCLEOTIDE SEQUENCE [LARGE SCALE GENOMIC DNA]</scope>
    <source>
        <strain evidence="14 15">S2-IND-01-C</strain>
    </source>
</reference>
<evidence type="ECO:0000256" key="1">
    <source>
        <dbReference type="ARBA" id="ARBA00004496"/>
    </source>
</evidence>
<evidence type="ECO:0000256" key="4">
    <source>
        <dbReference type="ARBA" id="ARBA00009786"/>
    </source>
</evidence>
<dbReference type="SUPFAM" id="SSF75138">
    <property type="entry name" value="HprK N-terminal domain-like"/>
    <property type="match status" value="1"/>
</dbReference>
<evidence type="ECO:0000256" key="2">
    <source>
        <dbReference type="ARBA" id="ARBA00004989"/>
    </source>
</evidence>